<keyword evidence="12" id="KW-1185">Reference proteome</keyword>
<protein>
    <recommendedName>
        <fullName evidence="6 7">Large ribosomal subunit protein bL9</fullName>
    </recommendedName>
</protein>
<evidence type="ECO:0000313" key="11">
    <source>
        <dbReference type="EMBL" id="MBY8338167.1"/>
    </source>
</evidence>
<dbReference type="Proteomes" id="UP000759298">
    <property type="component" value="Unassembled WGS sequence"/>
</dbReference>
<dbReference type="InterPro" id="IPR020070">
    <property type="entry name" value="Ribosomal_bL9_N"/>
</dbReference>
<sequence>MDIILLERIGNLGSIGDVVTVKDGYARNFLLPQKKALRANAANKKVFEANRERLEKENAERRGEAEKAGEKIAGAEIVLIRASSNAGQLYGSVNVRDIVAGLEAQGHEVDKRQVVMGSPIKTIGMHDVTVALHPEVHVIVKANVARSDDEAELQSQGVDVLAQMFEDEQREIEEAASENRIDPNLEPGEIPAELMEDGVSTPEGQSTTESLIEATEPETSSDEVAPKGE</sequence>
<dbReference type="GO" id="GO:0005840">
    <property type="term" value="C:ribosome"/>
    <property type="evidence" value="ECO:0007669"/>
    <property type="project" value="UniProtKB-KW"/>
</dbReference>
<dbReference type="HAMAP" id="MF_00503">
    <property type="entry name" value="Ribosomal_bL9"/>
    <property type="match status" value="1"/>
</dbReference>
<comment type="similarity">
    <text evidence="1 7">Belongs to the bacterial ribosomal protein bL9 family.</text>
</comment>
<dbReference type="InterPro" id="IPR036935">
    <property type="entry name" value="Ribosomal_bL9_N_sf"/>
</dbReference>
<dbReference type="Pfam" id="PF03948">
    <property type="entry name" value="Ribosomal_L9_C"/>
    <property type="match status" value="1"/>
</dbReference>
<organism evidence="11 12">
    <name type="scientific">Alteriqipengyuania abyssalis</name>
    <dbReference type="NCBI Taxonomy" id="2860200"/>
    <lineage>
        <taxon>Bacteria</taxon>
        <taxon>Pseudomonadati</taxon>
        <taxon>Pseudomonadota</taxon>
        <taxon>Alphaproteobacteria</taxon>
        <taxon>Sphingomonadales</taxon>
        <taxon>Erythrobacteraceae</taxon>
        <taxon>Alteriqipengyuania</taxon>
    </lineage>
</organism>
<dbReference type="EMBL" id="JAHWXP010000004">
    <property type="protein sequence ID" value="MBY8338167.1"/>
    <property type="molecule type" value="Genomic_DNA"/>
</dbReference>
<dbReference type="NCBIfam" id="TIGR00158">
    <property type="entry name" value="L9"/>
    <property type="match status" value="1"/>
</dbReference>
<evidence type="ECO:0000313" key="12">
    <source>
        <dbReference type="Proteomes" id="UP000759298"/>
    </source>
</evidence>
<name>A0ABS7PK10_9SPHN</name>
<evidence type="ECO:0000256" key="9">
    <source>
        <dbReference type="SAM" id="MobiDB-lite"/>
    </source>
</evidence>
<feature type="region of interest" description="Disordered" evidence="9">
    <location>
        <begin position="173"/>
        <end position="229"/>
    </location>
</feature>
<keyword evidence="5 7" id="KW-0687">Ribonucleoprotein</keyword>
<comment type="caution">
    <text evidence="11">The sequence shown here is derived from an EMBL/GenBank/DDBJ whole genome shotgun (WGS) entry which is preliminary data.</text>
</comment>
<keyword evidence="8" id="KW-0175">Coiled coil</keyword>
<keyword evidence="4 7" id="KW-0689">Ribosomal protein</keyword>
<accession>A0ABS7PK10</accession>
<proteinExistence type="inferred from homology"/>
<dbReference type="PANTHER" id="PTHR21368">
    <property type="entry name" value="50S RIBOSOMAL PROTEIN L9"/>
    <property type="match status" value="1"/>
</dbReference>
<keyword evidence="2 7" id="KW-0699">rRNA-binding</keyword>
<keyword evidence="3 7" id="KW-0694">RNA-binding</keyword>
<evidence type="ECO:0000256" key="3">
    <source>
        <dbReference type="ARBA" id="ARBA00022884"/>
    </source>
</evidence>
<dbReference type="SUPFAM" id="SSF55658">
    <property type="entry name" value="L9 N-domain-like"/>
    <property type="match status" value="1"/>
</dbReference>
<reference evidence="11 12" key="1">
    <citation type="submission" date="2021-07" db="EMBL/GenBank/DDBJ databases">
        <title>Alteriqipengyuania abyssalis NZ-12B nov, sp.nov isolated from deep sea sponge in pacific ocean.</title>
        <authorList>
            <person name="Tareen S."/>
            <person name="Wink J."/>
        </authorList>
    </citation>
    <scope>NUCLEOTIDE SEQUENCE [LARGE SCALE GENOMIC DNA]</scope>
    <source>
        <strain evidence="11 12">NZ-12B</strain>
    </source>
</reference>
<dbReference type="InterPro" id="IPR020069">
    <property type="entry name" value="Ribosomal_bL9_C"/>
</dbReference>
<dbReference type="InterPro" id="IPR009027">
    <property type="entry name" value="Ribosomal_bL9/RNase_H1_N"/>
</dbReference>
<dbReference type="Gene3D" id="3.40.5.10">
    <property type="entry name" value="Ribosomal protein L9, N-terminal domain"/>
    <property type="match status" value="1"/>
</dbReference>
<gene>
    <name evidence="7 11" type="primary">rplI</name>
    <name evidence="11" type="ORF">KYN89_14040</name>
</gene>
<evidence type="ECO:0000256" key="1">
    <source>
        <dbReference type="ARBA" id="ARBA00010605"/>
    </source>
</evidence>
<evidence type="ECO:0000256" key="8">
    <source>
        <dbReference type="SAM" id="Coils"/>
    </source>
</evidence>
<evidence type="ECO:0000256" key="7">
    <source>
        <dbReference type="HAMAP-Rule" id="MF_00503"/>
    </source>
</evidence>
<comment type="function">
    <text evidence="7">Binds to the 23S rRNA.</text>
</comment>
<dbReference type="InterPro" id="IPR036791">
    <property type="entry name" value="Ribosomal_bL9_C_sf"/>
</dbReference>
<feature type="coiled-coil region" evidence="8">
    <location>
        <begin position="37"/>
        <end position="71"/>
    </location>
</feature>
<evidence type="ECO:0000256" key="2">
    <source>
        <dbReference type="ARBA" id="ARBA00022730"/>
    </source>
</evidence>
<dbReference type="InterPro" id="IPR000244">
    <property type="entry name" value="Ribosomal_bL9"/>
</dbReference>
<dbReference type="RefSeq" id="WP_222825677.1">
    <property type="nucleotide sequence ID" value="NZ_JAHWXP010000004.1"/>
</dbReference>
<dbReference type="Pfam" id="PF01281">
    <property type="entry name" value="Ribosomal_L9_N"/>
    <property type="match status" value="1"/>
</dbReference>
<evidence type="ECO:0000256" key="4">
    <source>
        <dbReference type="ARBA" id="ARBA00022980"/>
    </source>
</evidence>
<dbReference type="SUPFAM" id="SSF55653">
    <property type="entry name" value="Ribosomal protein L9 C-domain"/>
    <property type="match status" value="1"/>
</dbReference>
<evidence type="ECO:0000256" key="5">
    <source>
        <dbReference type="ARBA" id="ARBA00023274"/>
    </source>
</evidence>
<evidence type="ECO:0000259" key="10">
    <source>
        <dbReference type="PROSITE" id="PS00651"/>
    </source>
</evidence>
<evidence type="ECO:0000256" key="6">
    <source>
        <dbReference type="ARBA" id="ARBA00035292"/>
    </source>
</evidence>
<dbReference type="PROSITE" id="PS00651">
    <property type="entry name" value="RIBOSOMAL_L9"/>
    <property type="match status" value="1"/>
</dbReference>
<dbReference type="InterPro" id="IPR020594">
    <property type="entry name" value="Ribosomal_bL9_bac/chp"/>
</dbReference>
<feature type="domain" description="Ribosomal protein L9" evidence="10">
    <location>
        <begin position="13"/>
        <end position="40"/>
    </location>
</feature>
<dbReference type="Gene3D" id="3.10.430.100">
    <property type="entry name" value="Ribosomal protein L9, C-terminal domain"/>
    <property type="match status" value="1"/>
</dbReference>